<proteinExistence type="predicted"/>
<organism evidence="4 5">
    <name type="scientific">Vogesella oryzagri</name>
    <dbReference type="NCBI Taxonomy" id="3160864"/>
    <lineage>
        <taxon>Bacteria</taxon>
        <taxon>Pseudomonadati</taxon>
        <taxon>Pseudomonadota</taxon>
        <taxon>Betaproteobacteria</taxon>
        <taxon>Neisseriales</taxon>
        <taxon>Chromobacteriaceae</taxon>
        <taxon>Vogesella</taxon>
    </lineage>
</organism>
<dbReference type="EC" id="2.5.1.54" evidence="4"/>
<evidence type="ECO:0000313" key="4">
    <source>
        <dbReference type="EMBL" id="MEQ6292525.1"/>
    </source>
</evidence>
<accession>A0ABV1MAY0</accession>
<dbReference type="SUPFAM" id="SSF51569">
    <property type="entry name" value="Aldolase"/>
    <property type="match status" value="1"/>
</dbReference>
<protein>
    <submittedName>
        <fullName evidence="4">3-deoxy-7-phosphoheptulonate synthase</fullName>
        <ecNumber evidence="4">2.5.1.54</ecNumber>
    </submittedName>
</protein>
<dbReference type="InterPro" id="IPR006268">
    <property type="entry name" value="DAHP_syn_2"/>
</dbReference>
<dbReference type="Proteomes" id="UP001433638">
    <property type="component" value="Unassembled WGS sequence"/>
</dbReference>
<feature type="domain" description="DAHP synthase ferredoxin-like" evidence="3">
    <location>
        <begin position="1"/>
        <end position="66"/>
    </location>
</feature>
<comment type="caution">
    <text evidence="4">The sequence shown here is derived from an EMBL/GenBank/DDBJ whole genome shotgun (WGS) entry which is preliminary data.</text>
</comment>
<feature type="domain" description="DAHP synthetase I/KDSA" evidence="2">
    <location>
        <begin position="87"/>
        <end position="329"/>
    </location>
</feature>
<evidence type="ECO:0000313" key="5">
    <source>
        <dbReference type="Proteomes" id="UP001433638"/>
    </source>
</evidence>
<reference evidence="4" key="1">
    <citation type="submission" date="2024-06" db="EMBL/GenBank/DDBJ databases">
        <title>Genome sequence of Vogesella sp. MAHUQ-64.</title>
        <authorList>
            <person name="Huq M.A."/>
        </authorList>
    </citation>
    <scope>NUCLEOTIDE SEQUENCE</scope>
    <source>
        <strain evidence="4">MAHUQ-64</strain>
    </source>
</reference>
<dbReference type="GO" id="GO:0003849">
    <property type="term" value="F:3-deoxy-7-phosphoheptulonate synthase activity"/>
    <property type="evidence" value="ECO:0007669"/>
    <property type="project" value="UniProtKB-EC"/>
</dbReference>
<evidence type="ECO:0000259" key="3">
    <source>
        <dbReference type="Pfam" id="PF18152"/>
    </source>
</evidence>
<dbReference type="RefSeq" id="WP_349590941.1">
    <property type="nucleotide sequence ID" value="NZ_JBEFLD010000011.1"/>
</dbReference>
<dbReference type="EMBL" id="JBEFLD010000011">
    <property type="protein sequence ID" value="MEQ6292525.1"/>
    <property type="molecule type" value="Genomic_DNA"/>
</dbReference>
<dbReference type="PANTHER" id="PTHR43018">
    <property type="entry name" value="PHOSPHO-2-DEHYDRO-3-DEOXYHEPTONATE ALDOLASE"/>
    <property type="match status" value="1"/>
</dbReference>
<dbReference type="Pfam" id="PF00793">
    <property type="entry name" value="DAHP_synth_1"/>
    <property type="match status" value="1"/>
</dbReference>
<dbReference type="InterPro" id="IPR006218">
    <property type="entry name" value="DAHP1/KDSA"/>
</dbReference>
<name>A0ABV1MAY0_9NEIS</name>
<evidence type="ECO:0000256" key="1">
    <source>
        <dbReference type="ARBA" id="ARBA00022679"/>
    </source>
</evidence>
<sequence>MIIVMAASATAPQIDAVVGRIRAAGLSEHISRGTERTIIGAVGDERSLSADMFETMPGVERAMRVVKDYRMVSREVKPDSSVVSIRGVSIGGPQLQLIAGPGAIEDAAQLTALAGDLRAQGVRLLRGGAFKPRTSPYAFQGVGEVGLEYLQQAARAHGMPMISEILDVRLLDTFLEYDVDAIQVGPRNMQNVPLLRELGRINKPVLLYRGVSATLSEWLMAAEYIAIGGNHNIVLCERGIRSFEPAARHALDISAIPLLKRETHLPVLVDPSHAGGRGWLVPPLAAAAVAAGADGLVLEVHPSPQDAWCDAEQAITPAELQALRTQLQPLAAAVGRSL</sequence>
<dbReference type="InterPro" id="IPR013785">
    <property type="entry name" value="Aldolase_TIM"/>
</dbReference>
<keyword evidence="1 4" id="KW-0808">Transferase</keyword>
<dbReference type="Gene3D" id="3.30.70.1140">
    <property type="entry name" value="Phospho-2-dehydro-3-deoxyheptonate aldolase, domain 1"/>
    <property type="match status" value="1"/>
</dbReference>
<dbReference type="PANTHER" id="PTHR43018:SF2">
    <property type="entry name" value="PHOSPHO-2-DEHYDRO-3-DEOXYHEPTONATE ALDOLASE"/>
    <property type="match status" value="1"/>
</dbReference>
<gene>
    <name evidence="4" type="primary">aroF</name>
    <name evidence="4" type="ORF">ABNW52_18075</name>
</gene>
<dbReference type="NCBIfam" id="TIGR01361">
    <property type="entry name" value="DAHP_synth_Bsub"/>
    <property type="match status" value="1"/>
</dbReference>
<dbReference type="NCBIfam" id="NF006421">
    <property type="entry name" value="PRK08673.1"/>
    <property type="match status" value="1"/>
</dbReference>
<dbReference type="Pfam" id="PF18152">
    <property type="entry name" value="DAHP_snth_FXD"/>
    <property type="match status" value="1"/>
</dbReference>
<dbReference type="InterPro" id="IPR052899">
    <property type="entry name" value="Class-I_DAHP_synthase"/>
</dbReference>
<dbReference type="Gene3D" id="3.20.20.70">
    <property type="entry name" value="Aldolase class I"/>
    <property type="match status" value="1"/>
</dbReference>
<evidence type="ECO:0000259" key="2">
    <source>
        <dbReference type="Pfam" id="PF00793"/>
    </source>
</evidence>
<keyword evidence="5" id="KW-1185">Reference proteome</keyword>
<dbReference type="NCBIfam" id="NF009239">
    <property type="entry name" value="PRK12595.1"/>
    <property type="match status" value="1"/>
</dbReference>
<dbReference type="InterPro" id="IPR041071">
    <property type="entry name" value="DAHP_snth_FXD"/>
</dbReference>